<dbReference type="AlphaFoldDB" id="A0AAE7D9P9"/>
<organism evidence="1 2">
    <name type="scientific">Chitinophaga oryzae</name>
    <dbReference type="NCBI Taxonomy" id="2725414"/>
    <lineage>
        <taxon>Bacteria</taxon>
        <taxon>Pseudomonadati</taxon>
        <taxon>Bacteroidota</taxon>
        <taxon>Chitinophagia</taxon>
        <taxon>Chitinophagales</taxon>
        <taxon>Chitinophagaceae</taxon>
        <taxon>Chitinophaga</taxon>
    </lineage>
</organism>
<proteinExistence type="predicted"/>
<dbReference type="EMBL" id="CP051205">
    <property type="protein sequence ID" value="QJB34080.1"/>
    <property type="molecule type" value="Genomic_DNA"/>
</dbReference>
<protein>
    <submittedName>
        <fullName evidence="1">Uncharacterized protein</fullName>
    </submittedName>
</protein>
<dbReference type="Proteomes" id="UP000502421">
    <property type="component" value="Chromosome"/>
</dbReference>
<dbReference type="KEGG" id="coy:HF329_23440"/>
<accession>A0AAE7D9P9</accession>
<name>A0AAE7D9P9_9BACT</name>
<evidence type="ECO:0000313" key="2">
    <source>
        <dbReference type="Proteomes" id="UP000502421"/>
    </source>
</evidence>
<evidence type="ECO:0000313" key="1">
    <source>
        <dbReference type="EMBL" id="QJB34080.1"/>
    </source>
</evidence>
<gene>
    <name evidence="1" type="ORF">HF329_23440</name>
</gene>
<reference evidence="2" key="1">
    <citation type="submission" date="2020-04" db="EMBL/GenBank/DDBJ databases">
        <authorList>
            <person name="Kittiwongwattana C."/>
        </authorList>
    </citation>
    <scope>NUCLEOTIDE SEQUENCE [LARGE SCALE GENOMIC DNA]</scope>
    <source>
        <strain evidence="2">1310</strain>
    </source>
</reference>
<sequence length="311" mass="35805">MEEIELIFHRAGILLKDLTAVAKSLQDMSKQVYTGSHTLADLTANLHGGQPDAYQKLFTIERASILRDLKKQIRQRLLVETDDNLHHNFLFLLLKLYTELRYGLKTVKLLQQRNAAIFDEQVSTNYKSRLQTIEIIPDSLPLTDLGQLVTLAGFYLMAALDLPKAMLRTIRQEFCLKADEVKALFDRDTNGTIPVNLHRLKRLLSQPSEPMKVMPYSYLKIPWAGNLKQFAELVTELEKKGWIKPIAHGELQATITTLLHCFDLSSTQRKEDSNTAASLLQYMKPSERDVKIYTKRYSRQFSDIQWNLIVK</sequence>
<dbReference type="RefSeq" id="WP_168807792.1">
    <property type="nucleotide sequence ID" value="NZ_CP051205.1"/>
</dbReference>